<organism evidence="1">
    <name type="scientific">Anguilla anguilla</name>
    <name type="common">European freshwater eel</name>
    <name type="synonym">Muraena anguilla</name>
    <dbReference type="NCBI Taxonomy" id="7936"/>
    <lineage>
        <taxon>Eukaryota</taxon>
        <taxon>Metazoa</taxon>
        <taxon>Chordata</taxon>
        <taxon>Craniata</taxon>
        <taxon>Vertebrata</taxon>
        <taxon>Euteleostomi</taxon>
        <taxon>Actinopterygii</taxon>
        <taxon>Neopterygii</taxon>
        <taxon>Teleostei</taxon>
        <taxon>Anguilliformes</taxon>
        <taxon>Anguillidae</taxon>
        <taxon>Anguilla</taxon>
    </lineage>
</organism>
<accession>A0A0E9R272</accession>
<name>A0A0E9R272_ANGAN</name>
<dbReference type="AlphaFoldDB" id="A0A0E9R272"/>
<dbReference type="EMBL" id="GBXM01085987">
    <property type="protein sequence ID" value="JAH22590.1"/>
    <property type="molecule type" value="Transcribed_RNA"/>
</dbReference>
<reference evidence="1" key="2">
    <citation type="journal article" date="2015" name="Fish Shellfish Immunol.">
        <title>Early steps in the European eel (Anguilla anguilla)-Vibrio vulnificus interaction in the gills: Role of the RtxA13 toxin.</title>
        <authorList>
            <person name="Callol A."/>
            <person name="Pajuelo D."/>
            <person name="Ebbesson L."/>
            <person name="Teles M."/>
            <person name="MacKenzie S."/>
            <person name="Amaro C."/>
        </authorList>
    </citation>
    <scope>NUCLEOTIDE SEQUENCE</scope>
</reference>
<protein>
    <submittedName>
        <fullName evidence="1">Uncharacterized protein</fullName>
    </submittedName>
</protein>
<sequence>MNVTCNVTLSLFEYMWSLRIRPEIQFSCICVIGR</sequence>
<evidence type="ECO:0000313" key="1">
    <source>
        <dbReference type="EMBL" id="JAH22590.1"/>
    </source>
</evidence>
<proteinExistence type="predicted"/>
<reference evidence="1" key="1">
    <citation type="submission" date="2014-11" db="EMBL/GenBank/DDBJ databases">
        <authorList>
            <person name="Amaro Gonzalez C."/>
        </authorList>
    </citation>
    <scope>NUCLEOTIDE SEQUENCE</scope>
</reference>